<evidence type="ECO:0000256" key="3">
    <source>
        <dbReference type="ARBA" id="ARBA00022475"/>
    </source>
</evidence>
<sequence>MFALMNKYLMLEVGGGPYYLIGRALGPEIGVSIGLCFFLGNAVAGALYILGAVETFLKAVPAAGIFKETITKVNGTDIPHPIQSTSSHDLQIYGIVVTIILCFIVFGGVKMINRVAPAFLIPVLFSLFCIFIGIFLTKKDHPAGECLVLCRSFLLFFSKTWTLYRNVVLLLVIATWGDVMST</sequence>
<dbReference type="Gene3D" id="1.20.1740.10">
    <property type="entry name" value="Amino acid/polyamine transporter I"/>
    <property type="match status" value="1"/>
</dbReference>
<dbReference type="Proteomes" id="UP001162972">
    <property type="component" value="Chromosome 16"/>
</dbReference>
<feature type="transmembrane region" description="Helical" evidence="7">
    <location>
        <begin position="115"/>
        <end position="136"/>
    </location>
</feature>
<reference evidence="8 9" key="1">
    <citation type="journal article" date="2023" name="Int. J. Mol. Sci.">
        <title>De Novo Assembly and Annotation of 11 Diverse Shrub Willow (Salix) Genomes Reveals Novel Gene Organization in Sex-Linked Regions.</title>
        <authorList>
            <person name="Hyden B."/>
            <person name="Feng K."/>
            <person name="Yates T.B."/>
            <person name="Jawdy S."/>
            <person name="Cereghino C."/>
            <person name="Smart L.B."/>
            <person name="Muchero W."/>
        </authorList>
    </citation>
    <scope>NUCLEOTIDE SEQUENCE [LARGE SCALE GENOMIC DNA]</scope>
    <source>
        <tissue evidence="8">Shoot tip</tissue>
    </source>
</reference>
<dbReference type="Pfam" id="PF01235">
    <property type="entry name" value="Na_Ala_symp"/>
    <property type="match status" value="1"/>
</dbReference>
<evidence type="ECO:0000256" key="5">
    <source>
        <dbReference type="ARBA" id="ARBA00022989"/>
    </source>
</evidence>
<keyword evidence="6 7" id="KW-0472">Membrane</keyword>
<evidence type="ECO:0000256" key="1">
    <source>
        <dbReference type="ARBA" id="ARBA00004651"/>
    </source>
</evidence>
<evidence type="ECO:0000313" key="9">
    <source>
        <dbReference type="Proteomes" id="UP001162972"/>
    </source>
</evidence>
<keyword evidence="4 7" id="KW-0812">Transmembrane</keyword>
<dbReference type="PANTHER" id="PTHR11827">
    <property type="entry name" value="SOLUTE CARRIER FAMILY 12, CATION COTRANSPORTERS"/>
    <property type="match status" value="1"/>
</dbReference>
<evidence type="ECO:0000313" key="8">
    <source>
        <dbReference type="EMBL" id="KAJ6423798.1"/>
    </source>
</evidence>
<comment type="subcellular location">
    <subcellularLocation>
        <location evidence="1">Cell membrane</location>
        <topology evidence="1">Multi-pass membrane protein</topology>
    </subcellularLocation>
</comment>
<accession>A0AAD6KIE2</accession>
<comment type="caution">
    <text evidence="8">The sequence shown here is derived from an EMBL/GenBank/DDBJ whole genome shotgun (WGS) entry which is preliminary data.</text>
</comment>
<dbReference type="GO" id="GO:0005886">
    <property type="term" value="C:plasma membrane"/>
    <property type="evidence" value="ECO:0007669"/>
    <property type="project" value="UniProtKB-SubCell"/>
</dbReference>
<keyword evidence="2" id="KW-0813">Transport</keyword>
<dbReference type="InterPro" id="IPR004842">
    <property type="entry name" value="SLC12A_fam"/>
</dbReference>
<keyword evidence="5 7" id="KW-1133">Transmembrane helix</keyword>
<evidence type="ECO:0000256" key="4">
    <source>
        <dbReference type="ARBA" id="ARBA00022692"/>
    </source>
</evidence>
<dbReference type="GO" id="GO:0005283">
    <property type="term" value="F:amino acid:sodium symporter activity"/>
    <property type="evidence" value="ECO:0007669"/>
    <property type="project" value="InterPro"/>
</dbReference>
<keyword evidence="3" id="KW-1003">Cell membrane</keyword>
<proteinExistence type="predicted"/>
<evidence type="ECO:0000256" key="7">
    <source>
        <dbReference type="SAM" id="Phobius"/>
    </source>
</evidence>
<name>A0AAD6KIE2_9ROSI</name>
<dbReference type="PANTHER" id="PTHR11827:SF100">
    <property type="entry name" value="CATION-CHLORIDE COTRANSPORTER 1"/>
    <property type="match status" value="1"/>
</dbReference>
<dbReference type="EMBL" id="JAPFFJ010000006">
    <property type="protein sequence ID" value="KAJ6423798.1"/>
    <property type="molecule type" value="Genomic_DNA"/>
</dbReference>
<organism evidence="8 9">
    <name type="scientific">Salix udensis</name>
    <dbReference type="NCBI Taxonomy" id="889485"/>
    <lineage>
        <taxon>Eukaryota</taxon>
        <taxon>Viridiplantae</taxon>
        <taxon>Streptophyta</taxon>
        <taxon>Embryophyta</taxon>
        <taxon>Tracheophyta</taxon>
        <taxon>Spermatophyta</taxon>
        <taxon>Magnoliopsida</taxon>
        <taxon>eudicotyledons</taxon>
        <taxon>Gunneridae</taxon>
        <taxon>Pentapetalae</taxon>
        <taxon>rosids</taxon>
        <taxon>fabids</taxon>
        <taxon>Malpighiales</taxon>
        <taxon>Salicaceae</taxon>
        <taxon>Saliceae</taxon>
        <taxon>Salix</taxon>
    </lineage>
</organism>
<feature type="transmembrane region" description="Helical" evidence="7">
    <location>
        <begin position="148"/>
        <end position="176"/>
    </location>
</feature>
<dbReference type="GO" id="GO:0015377">
    <property type="term" value="F:chloride:monoatomic cation symporter activity"/>
    <property type="evidence" value="ECO:0007669"/>
    <property type="project" value="InterPro"/>
</dbReference>
<feature type="transmembrane region" description="Helical" evidence="7">
    <location>
        <begin position="29"/>
        <end position="50"/>
    </location>
</feature>
<protein>
    <submittedName>
        <fullName evidence="8">Uncharacterized protein</fullName>
    </submittedName>
</protein>
<feature type="transmembrane region" description="Helical" evidence="7">
    <location>
        <begin position="90"/>
        <end position="109"/>
    </location>
</feature>
<evidence type="ECO:0000256" key="2">
    <source>
        <dbReference type="ARBA" id="ARBA00022448"/>
    </source>
</evidence>
<dbReference type="AlphaFoldDB" id="A0AAD6KIE2"/>
<gene>
    <name evidence="8" type="ORF">OIU84_024721</name>
</gene>
<dbReference type="InterPro" id="IPR001463">
    <property type="entry name" value="Na/Ala_symport"/>
</dbReference>
<keyword evidence="9" id="KW-1185">Reference proteome</keyword>
<evidence type="ECO:0000256" key="6">
    <source>
        <dbReference type="ARBA" id="ARBA00023136"/>
    </source>
</evidence>